<dbReference type="AlphaFoldDB" id="A0A1C7M0A9"/>
<dbReference type="OMA" id="NQEGVGF"/>
<organism evidence="2 3">
    <name type="scientific">Grifola frondosa</name>
    <name type="common">Maitake</name>
    <name type="synonym">Polyporus frondosus</name>
    <dbReference type="NCBI Taxonomy" id="5627"/>
    <lineage>
        <taxon>Eukaryota</taxon>
        <taxon>Fungi</taxon>
        <taxon>Dikarya</taxon>
        <taxon>Basidiomycota</taxon>
        <taxon>Agaricomycotina</taxon>
        <taxon>Agaricomycetes</taxon>
        <taxon>Polyporales</taxon>
        <taxon>Grifolaceae</taxon>
        <taxon>Grifola</taxon>
    </lineage>
</organism>
<reference evidence="2 3" key="1">
    <citation type="submission" date="2016-03" db="EMBL/GenBank/DDBJ databases">
        <title>Whole genome sequencing of Grifola frondosa 9006-11.</title>
        <authorList>
            <person name="Min B."/>
            <person name="Park H."/>
            <person name="Kim J.-G."/>
            <person name="Cho H."/>
            <person name="Oh Y.-L."/>
            <person name="Kong W.-S."/>
            <person name="Choi I.-G."/>
        </authorList>
    </citation>
    <scope>NUCLEOTIDE SEQUENCE [LARGE SCALE GENOMIC DNA]</scope>
    <source>
        <strain evidence="2 3">9006-11</strain>
    </source>
</reference>
<name>A0A1C7M0A9_GRIFR</name>
<dbReference type="EMBL" id="LUGG01000014">
    <property type="protein sequence ID" value="OBZ70355.1"/>
    <property type="molecule type" value="Genomic_DNA"/>
</dbReference>
<accession>A0A1C7M0A9</accession>
<feature type="compositionally biased region" description="Low complexity" evidence="1">
    <location>
        <begin position="33"/>
        <end position="43"/>
    </location>
</feature>
<keyword evidence="3" id="KW-1185">Reference proteome</keyword>
<evidence type="ECO:0000313" key="3">
    <source>
        <dbReference type="Proteomes" id="UP000092993"/>
    </source>
</evidence>
<feature type="compositionally biased region" description="Polar residues" evidence="1">
    <location>
        <begin position="94"/>
        <end position="108"/>
    </location>
</feature>
<sequence length="320" mass="33726">MSLNILRISRATRIHSTPMRLIHSTPFADPILSQGSSSNASHNSPRDPHGQFTRSGQQSGDKTPLDAALSHPGKKAARDELSGNPEGVGFAEQVGSQSATANKQTSDQVEGVGENKESTAPGFMDAIKSKLGLGAPSGEAKQNRRGGVTTTSKMPWDEDPGDSPKGNAGEHPTLPSHQKKSSAFSQQQHRGISTSAHLNQEKHTTDSYLKDVDESPPASAKTHQVDESDTGAKVLRPNEPVTGGYSRAGPQTKEYATVNKEDPYDVPTSSGPVKEQKLRYGGMPAQGARESGNGGGNTVSKAGKGPEGRSSEGRKSEGRQ</sequence>
<evidence type="ECO:0000313" key="2">
    <source>
        <dbReference type="EMBL" id="OBZ70355.1"/>
    </source>
</evidence>
<proteinExistence type="predicted"/>
<dbReference type="OrthoDB" id="2687798at2759"/>
<evidence type="ECO:0000256" key="1">
    <source>
        <dbReference type="SAM" id="MobiDB-lite"/>
    </source>
</evidence>
<feature type="compositionally biased region" description="Polar residues" evidence="1">
    <location>
        <begin position="52"/>
        <end position="61"/>
    </location>
</feature>
<dbReference type="Proteomes" id="UP000092993">
    <property type="component" value="Unassembled WGS sequence"/>
</dbReference>
<comment type="caution">
    <text evidence="2">The sequence shown here is derived from an EMBL/GenBank/DDBJ whole genome shotgun (WGS) entry which is preliminary data.</text>
</comment>
<feature type="region of interest" description="Disordered" evidence="1">
    <location>
        <begin position="28"/>
        <end position="320"/>
    </location>
</feature>
<gene>
    <name evidence="2" type="ORF">A0H81_09821</name>
</gene>
<feature type="compositionally biased region" description="Basic and acidic residues" evidence="1">
    <location>
        <begin position="199"/>
        <end position="213"/>
    </location>
</feature>
<feature type="compositionally biased region" description="Polar residues" evidence="1">
    <location>
        <begin position="181"/>
        <end position="198"/>
    </location>
</feature>
<protein>
    <submittedName>
        <fullName evidence="2">Uncharacterized protein</fullName>
    </submittedName>
</protein>
<feature type="compositionally biased region" description="Basic and acidic residues" evidence="1">
    <location>
        <begin position="304"/>
        <end position="320"/>
    </location>
</feature>